<dbReference type="PANTHER" id="PTHR24106">
    <property type="entry name" value="NACHT, LRR AND CARD DOMAINS-CONTAINING"/>
    <property type="match status" value="1"/>
</dbReference>
<evidence type="ECO:0000313" key="4">
    <source>
        <dbReference type="EMBL" id="CAK8681226.1"/>
    </source>
</evidence>
<dbReference type="Proteomes" id="UP001642483">
    <property type="component" value="Unassembled WGS sequence"/>
</dbReference>
<accession>A0ABP0FPE5</accession>
<dbReference type="Pfam" id="PF05729">
    <property type="entry name" value="NACHT"/>
    <property type="match status" value="1"/>
</dbReference>
<proteinExistence type="predicted"/>
<dbReference type="InterPro" id="IPR027417">
    <property type="entry name" value="P-loop_NTPase"/>
</dbReference>
<dbReference type="PROSITE" id="PS50837">
    <property type="entry name" value="NACHT"/>
    <property type="match status" value="1"/>
</dbReference>
<evidence type="ECO:0000259" key="3">
    <source>
        <dbReference type="PROSITE" id="PS50837"/>
    </source>
</evidence>
<dbReference type="SUPFAM" id="SSF52540">
    <property type="entry name" value="P-loop containing nucleoside triphosphate hydrolases"/>
    <property type="match status" value="1"/>
</dbReference>
<dbReference type="InterPro" id="IPR051261">
    <property type="entry name" value="NLR"/>
</dbReference>
<evidence type="ECO:0000313" key="5">
    <source>
        <dbReference type="Proteomes" id="UP001642483"/>
    </source>
</evidence>
<keyword evidence="2" id="KW-0677">Repeat</keyword>
<name>A0ABP0FPE5_CLALP</name>
<dbReference type="EMBL" id="CAWYQH010000079">
    <property type="protein sequence ID" value="CAK8681226.1"/>
    <property type="molecule type" value="Genomic_DNA"/>
</dbReference>
<dbReference type="Gene3D" id="3.40.50.300">
    <property type="entry name" value="P-loop containing nucleotide triphosphate hydrolases"/>
    <property type="match status" value="1"/>
</dbReference>
<evidence type="ECO:0000256" key="1">
    <source>
        <dbReference type="ARBA" id="ARBA00022614"/>
    </source>
</evidence>
<evidence type="ECO:0000256" key="2">
    <source>
        <dbReference type="ARBA" id="ARBA00022737"/>
    </source>
</evidence>
<sequence length="681" mass="77753">MTEHTSTESSSGNTTNSVVKLSPIVKDAHTVIINYTQPTSKSSSDKDELDAIRKIMEVQKGFLEKEEITHPQDVSYQETPVYPAIFDVSFYDRNTILADEKYGTIHFNDLYKNKVKREVCLQDLVKQEGKFISIIGRAGCGKTFVSKRLAKSFSWPQRVCLYLSFLDINYEQPLAMRQFLLENMFPGLSEKVYADCFSWMQKNDEKLVLILDGLDKAQFTLLKDLAKINYNVCVHIKHLIFNLCCKHLFPNSLLVITSRPHRILYLPEQARPRVTYALGDLSVPDTKKLFCAIAGEALWKKIESNSCQMIAMCRNPLMLQMIVSSFINLPEDICYASTLTRLLSTVMKNLTGCHYLNYPGSLGELVPKLRDLAFNATKEGKVVLSVQQLRNADVDSTCIHDIILQLHKCSLISLFEGGTKFYFCQQLFQEHFTASYIVYEMKVEDFQVFVEESLFEDRLIFVRRFVFGILLDLERKAVSGLQMKREILKKNLNQQLKLTSEELMKASLESDYNALACKLLDLYAGIAEGKDSSIATKAAEYFPTRLYLPPSMNSNLVRGFCLVLKNVIKQLERLNMSFCHLDANSFHEIASVIKDMKPRQIGVISCSDSNLQPSNIDDIIGLLGVARDKLWMAMCFTDSRGRLRNSNQVERDRIQEALNEIQTELVVYIEGDITLRSHQIE</sequence>
<comment type="caution">
    <text evidence="4">The sequence shown here is derived from an EMBL/GenBank/DDBJ whole genome shotgun (WGS) entry which is preliminary data.</text>
</comment>
<reference evidence="4 5" key="1">
    <citation type="submission" date="2024-02" db="EMBL/GenBank/DDBJ databases">
        <authorList>
            <person name="Daric V."/>
            <person name="Darras S."/>
        </authorList>
    </citation>
    <scope>NUCLEOTIDE SEQUENCE [LARGE SCALE GENOMIC DNA]</scope>
</reference>
<keyword evidence="1" id="KW-0433">Leucine-rich repeat</keyword>
<feature type="domain" description="NACHT" evidence="3">
    <location>
        <begin position="130"/>
        <end position="260"/>
    </location>
</feature>
<keyword evidence="5" id="KW-1185">Reference proteome</keyword>
<dbReference type="InterPro" id="IPR007111">
    <property type="entry name" value="NACHT_NTPase"/>
</dbReference>
<gene>
    <name evidence="4" type="ORF">CVLEPA_LOCUS11447</name>
</gene>
<organism evidence="4 5">
    <name type="scientific">Clavelina lepadiformis</name>
    <name type="common">Light-bulb sea squirt</name>
    <name type="synonym">Ascidia lepadiformis</name>
    <dbReference type="NCBI Taxonomy" id="159417"/>
    <lineage>
        <taxon>Eukaryota</taxon>
        <taxon>Metazoa</taxon>
        <taxon>Chordata</taxon>
        <taxon>Tunicata</taxon>
        <taxon>Ascidiacea</taxon>
        <taxon>Aplousobranchia</taxon>
        <taxon>Clavelinidae</taxon>
        <taxon>Clavelina</taxon>
    </lineage>
</organism>
<protein>
    <recommendedName>
        <fullName evidence="3">NACHT domain-containing protein</fullName>
    </recommendedName>
</protein>